<dbReference type="Pfam" id="PF00176">
    <property type="entry name" value="SNF2-rel_dom"/>
    <property type="match status" value="1"/>
</dbReference>
<dbReference type="PANTHER" id="PTHR47157">
    <property type="entry name" value="CHROMODOMAIN-HELICASE-DNA-BINDING PROTEIN 1-LIKE"/>
    <property type="match status" value="1"/>
</dbReference>
<dbReference type="Gene3D" id="3.40.50.300">
    <property type="entry name" value="P-loop containing nucleotide triphosphate hydrolases"/>
    <property type="match status" value="1"/>
</dbReference>
<dbReference type="AlphaFoldDB" id="A0A673TRK2"/>
<name>A0A673TRK2_SURSU</name>
<reference evidence="11" key="3">
    <citation type="submission" date="2025-09" db="UniProtKB">
        <authorList>
            <consortium name="Ensembl"/>
        </authorList>
    </citation>
    <scope>IDENTIFICATION</scope>
</reference>
<evidence type="ECO:0000256" key="3">
    <source>
        <dbReference type="ARBA" id="ARBA00022741"/>
    </source>
</evidence>
<evidence type="ECO:0000256" key="8">
    <source>
        <dbReference type="SAM" id="MobiDB-lite"/>
    </source>
</evidence>
<dbReference type="InterPro" id="IPR027417">
    <property type="entry name" value="P-loop_NTPase"/>
</dbReference>
<keyword evidence="12" id="KW-1185">Reference proteome</keyword>
<dbReference type="Pfam" id="PF00271">
    <property type="entry name" value="Helicase_C"/>
    <property type="match status" value="1"/>
</dbReference>
<comment type="similarity">
    <text evidence="2">Belongs to the SNF2/RAD54 helicase family.</text>
</comment>
<evidence type="ECO:0000259" key="10">
    <source>
        <dbReference type="PROSITE" id="PS51194"/>
    </source>
</evidence>
<dbReference type="PANTHER" id="PTHR47157:SF1">
    <property type="entry name" value="CHROMODOMAIN-HELICASE-DNA-BINDING PROTEIN 1-LIKE"/>
    <property type="match status" value="1"/>
</dbReference>
<comment type="subcellular location">
    <subcellularLocation>
        <location evidence="1">Nucleus</location>
    </subcellularLocation>
</comment>
<keyword evidence="7" id="KW-0539">Nucleus</keyword>
<accession>A0A673TRK2</accession>
<feature type="compositionally biased region" description="Basic and acidic residues" evidence="8">
    <location>
        <begin position="498"/>
        <end position="520"/>
    </location>
</feature>
<dbReference type="SUPFAM" id="SSF52949">
    <property type="entry name" value="Macro domain-like"/>
    <property type="match status" value="1"/>
</dbReference>
<dbReference type="InterPro" id="IPR000330">
    <property type="entry name" value="SNF2_N"/>
</dbReference>
<keyword evidence="3" id="KW-0547">Nucleotide-binding</keyword>
<keyword evidence="5" id="KW-0067">ATP-binding</keyword>
<keyword evidence="4" id="KW-0378">Hydrolase</keyword>
<dbReference type="GO" id="GO:0003678">
    <property type="term" value="F:DNA helicase activity"/>
    <property type="evidence" value="ECO:0007669"/>
    <property type="project" value="InterPro"/>
</dbReference>
<dbReference type="GO" id="GO:0016787">
    <property type="term" value="F:hydrolase activity"/>
    <property type="evidence" value="ECO:0007669"/>
    <property type="project" value="UniProtKB-KW"/>
</dbReference>
<evidence type="ECO:0000256" key="5">
    <source>
        <dbReference type="ARBA" id="ARBA00022840"/>
    </source>
</evidence>
<feature type="domain" description="Macro" evidence="9">
    <location>
        <begin position="555"/>
        <end position="757"/>
    </location>
</feature>
<dbReference type="FunFam" id="3.40.220.10:FF:000004">
    <property type="entry name" value="chromodomain-helicase-DNA-binding protein 1-like isoform X1"/>
    <property type="match status" value="1"/>
</dbReference>
<organism evidence="11 12">
    <name type="scientific">Suricata suricatta</name>
    <name type="common">Meerkat</name>
    <dbReference type="NCBI Taxonomy" id="37032"/>
    <lineage>
        <taxon>Eukaryota</taxon>
        <taxon>Metazoa</taxon>
        <taxon>Chordata</taxon>
        <taxon>Craniata</taxon>
        <taxon>Vertebrata</taxon>
        <taxon>Euteleostomi</taxon>
        <taxon>Mammalia</taxon>
        <taxon>Eutheria</taxon>
        <taxon>Laurasiatheria</taxon>
        <taxon>Carnivora</taxon>
        <taxon>Feliformia</taxon>
        <taxon>Herpestidae</taxon>
        <taxon>Suricata</taxon>
    </lineage>
</organism>
<dbReference type="Gene3D" id="3.40.220.10">
    <property type="entry name" value="Leucine Aminopeptidase, subunit E, domain 1"/>
    <property type="match status" value="1"/>
</dbReference>
<evidence type="ECO:0000256" key="4">
    <source>
        <dbReference type="ARBA" id="ARBA00022801"/>
    </source>
</evidence>
<evidence type="ECO:0000259" key="9">
    <source>
        <dbReference type="PROSITE" id="PS51154"/>
    </source>
</evidence>
<evidence type="ECO:0000256" key="6">
    <source>
        <dbReference type="ARBA" id="ARBA00023054"/>
    </source>
</evidence>
<dbReference type="InterPro" id="IPR031053">
    <property type="entry name" value="ALC1"/>
</dbReference>
<dbReference type="Ensembl" id="ENSSSUT00005018209.1">
    <property type="protein sequence ID" value="ENSSSUP00005015962.1"/>
    <property type="gene ID" value="ENSSSUG00005009691.1"/>
</dbReference>
<feature type="region of interest" description="Disordered" evidence="8">
    <location>
        <begin position="475"/>
        <end position="520"/>
    </location>
</feature>
<dbReference type="InterPro" id="IPR001650">
    <property type="entry name" value="Helicase_C-like"/>
</dbReference>
<evidence type="ECO:0000256" key="2">
    <source>
        <dbReference type="ARBA" id="ARBA00007025"/>
    </source>
</evidence>
<dbReference type="InterPro" id="IPR002589">
    <property type="entry name" value="Macro_dom"/>
</dbReference>
<evidence type="ECO:0000313" key="11">
    <source>
        <dbReference type="Ensembl" id="ENSSSUP00005015962.1"/>
    </source>
</evidence>
<dbReference type="FunFam" id="3.40.50.300:FF:000607">
    <property type="entry name" value="chromodomain-helicase-DNA-binding protein 1-like isoform X1"/>
    <property type="match status" value="1"/>
</dbReference>
<dbReference type="Proteomes" id="UP000472268">
    <property type="component" value="Chromosome 8"/>
</dbReference>
<dbReference type="InterPro" id="IPR043472">
    <property type="entry name" value="Macro_dom-like"/>
</dbReference>
<protein>
    <submittedName>
        <fullName evidence="11">Chromodomain helicase DNA binding protein 1 like</fullName>
    </submittedName>
</protein>
<dbReference type="PROSITE" id="PS51194">
    <property type="entry name" value="HELICASE_CTER"/>
    <property type="match status" value="1"/>
</dbReference>
<evidence type="ECO:0000256" key="1">
    <source>
        <dbReference type="ARBA" id="ARBA00004123"/>
    </source>
</evidence>
<proteinExistence type="inferred from homology"/>
<evidence type="ECO:0000313" key="12">
    <source>
        <dbReference type="Proteomes" id="UP000472268"/>
    </source>
</evidence>
<dbReference type="CDD" id="cd03331">
    <property type="entry name" value="Macro_Poa1p-like_SNF2"/>
    <property type="match status" value="1"/>
</dbReference>
<dbReference type="GO" id="GO:0005524">
    <property type="term" value="F:ATP binding"/>
    <property type="evidence" value="ECO:0007669"/>
    <property type="project" value="UniProtKB-KW"/>
</dbReference>
<dbReference type="GO" id="GO:0006281">
    <property type="term" value="P:DNA repair"/>
    <property type="evidence" value="ECO:0007669"/>
    <property type="project" value="InterPro"/>
</dbReference>
<reference evidence="11 12" key="1">
    <citation type="submission" date="2019-05" db="EMBL/GenBank/DDBJ databases">
        <title>A Chromosome-scale Meerkat (S. suricatta) Genome Assembly.</title>
        <authorList>
            <person name="Dudchenko O."/>
            <person name="Lieberman Aiden E."/>
            <person name="Tung J."/>
            <person name="Barreiro L.B."/>
            <person name="Clutton-Brock T.H."/>
        </authorList>
    </citation>
    <scope>NUCLEOTIDE SEQUENCE [LARGE SCALE GENOMIC DNA]</scope>
</reference>
<sequence length="757" mass="85029">MERAGAGTCGGRMPGFLLALQTRSRPEAARVRVQEKDLRQWGLTVVFSVLLTGTPIQNSLQELYSLLSFVEPDVFPKEQVGEFVQRYQDVEKESESASELHKLLQPFLLRRVKAEVATDLPKKTEVVIYHGLSALQKKYYKAILMKDLDAFENETAKKVKLQNVLSQLRKCVDHPYLFDGVEPEPFEIGDHLIEASGKLYLLDKLLAFLYSRGHRVLLFSQMTQMLDILQDYMDYRGYSYERVDGSVRGEERHLAVKNFGRQPVFVFLLSTRAGGVGMNLTAADTVIFVDSDFNPQNDLQAAARAHRIGQNKSVKVIRLIGRDTVEEIVCRKAASKLQLTNTVIEGGHLTLGAQKLAADADLQLSEILKFGLDKLLSSEGSTVDEIDLETVLGGTKSGQWISDALPTAEEGIREQEEGKNHMYLFEGKDYSKEPSKEDRKLFEQLVNLQKTLLEKMSQEGRLLRNKGSALLPGLAEGSAKRKRILSPEEVEDRRKKRQEAAAKRKRLMEEKRRKKEEAEREKKMAWWKSSNYQSFCLPSEESEQEDLEGREGESSAQLDYEDAESTAIKYVSGDVTHPQAGAEDAVIVHCVDDSGHWGRGGLFTALETRSAEPRKIYELAGKMKDLTLGGVLLFPVDDKESRNNGQDLLALIVAQHRDRANVLSGIKMAALEEGLKKIYLAAKKKKASVHLPRLGHATKGFNWYGTERLIRKHLAAKGIPTYIYYFPRSKAGFHSQPSSSSPGQLVPYQLAGVRSRV</sequence>
<dbReference type="GO" id="GO:0005634">
    <property type="term" value="C:nucleus"/>
    <property type="evidence" value="ECO:0007669"/>
    <property type="project" value="UniProtKB-SubCell"/>
</dbReference>
<keyword evidence="6" id="KW-0175">Coiled coil</keyword>
<evidence type="ECO:0000256" key="7">
    <source>
        <dbReference type="ARBA" id="ARBA00023242"/>
    </source>
</evidence>
<feature type="region of interest" description="Disordered" evidence="8">
    <location>
        <begin position="537"/>
        <end position="559"/>
    </location>
</feature>
<dbReference type="InterPro" id="IPR038718">
    <property type="entry name" value="SNF2-like_sf"/>
</dbReference>
<feature type="domain" description="Helicase C-terminal" evidence="10">
    <location>
        <begin position="201"/>
        <end position="357"/>
    </location>
</feature>
<dbReference type="SUPFAM" id="SSF52540">
    <property type="entry name" value="P-loop containing nucleoside triphosphate hydrolases"/>
    <property type="match status" value="2"/>
</dbReference>
<dbReference type="Gene3D" id="3.40.50.10810">
    <property type="entry name" value="Tandem AAA-ATPase domain"/>
    <property type="match status" value="1"/>
</dbReference>
<dbReference type="GO" id="GO:0006338">
    <property type="term" value="P:chromatin remodeling"/>
    <property type="evidence" value="ECO:0007669"/>
    <property type="project" value="InterPro"/>
</dbReference>
<dbReference type="SMART" id="SM00490">
    <property type="entry name" value="HELICc"/>
    <property type="match status" value="1"/>
</dbReference>
<dbReference type="PROSITE" id="PS51154">
    <property type="entry name" value="MACRO"/>
    <property type="match status" value="1"/>
</dbReference>
<reference evidence="11" key="2">
    <citation type="submission" date="2025-08" db="UniProtKB">
        <authorList>
            <consortium name="Ensembl"/>
        </authorList>
    </citation>
    <scope>IDENTIFICATION</scope>
</reference>
<dbReference type="InterPro" id="IPR049730">
    <property type="entry name" value="SNF2/RAD54-like_C"/>
</dbReference>
<gene>
    <name evidence="11" type="primary">CHD1L</name>
</gene>
<dbReference type="CDD" id="cd18793">
    <property type="entry name" value="SF2_C_SNF"/>
    <property type="match status" value="1"/>
</dbReference>